<evidence type="ECO:0000256" key="2">
    <source>
        <dbReference type="SAM" id="Phobius"/>
    </source>
</evidence>
<accession>A0AAV5A578</accession>
<feature type="region of interest" description="Disordered" evidence="1">
    <location>
        <begin position="231"/>
        <end position="261"/>
    </location>
</feature>
<sequence>MGNQAWNKPKLVGRVTFSVPSPQLSTWSPRNQDESSVSQCCPAWSQGGTENNYALRPSQAARSDYWDILLGSEAPIQIQSWRSLANSNASEASLVVRLGFVHNIAIILSDILAFIAVVRQVWGLWKLRLSLGLRSNQDLVKSLFQQDSAQIASDLLGPIQDVLSSLLICEFTLDLRRRNASSAPLNQSAALDLPTLSFQENPAQSIRTVLGQLHQSIVAEMGERNDLEDSIMDGPISGELLDDSELQDTPGGNTDLDAISN</sequence>
<evidence type="ECO:0000313" key="3">
    <source>
        <dbReference type="EMBL" id="GJJ07914.1"/>
    </source>
</evidence>
<name>A0AAV5A578_9AGAM</name>
<dbReference type="EMBL" id="BPWL01000002">
    <property type="protein sequence ID" value="GJJ07914.1"/>
    <property type="molecule type" value="Genomic_DNA"/>
</dbReference>
<proteinExistence type="predicted"/>
<keyword evidence="4" id="KW-1185">Reference proteome</keyword>
<gene>
    <name evidence="3" type="ORF">Clacol_002120</name>
</gene>
<keyword evidence="2" id="KW-0472">Membrane</keyword>
<protein>
    <submittedName>
        <fullName evidence="3">Uncharacterized protein</fullName>
    </submittedName>
</protein>
<evidence type="ECO:0000256" key="1">
    <source>
        <dbReference type="SAM" id="MobiDB-lite"/>
    </source>
</evidence>
<comment type="caution">
    <text evidence="3">The sequence shown here is derived from an EMBL/GenBank/DDBJ whole genome shotgun (WGS) entry which is preliminary data.</text>
</comment>
<evidence type="ECO:0000313" key="4">
    <source>
        <dbReference type="Proteomes" id="UP001050691"/>
    </source>
</evidence>
<organism evidence="3 4">
    <name type="scientific">Clathrus columnatus</name>
    <dbReference type="NCBI Taxonomy" id="1419009"/>
    <lineage>
        <taxon>Eukaryota</taxon>
        <taxon>Fungi</taxon>
        <taxon>Dikarya</taxon>
        <taxon>Basidiomycota</taxon>
        <taxon>Agaricomycotina</taxon>
        <taxon>Agaricomycetes</taxon>
        <taxon>Phallomycetidae</taxon>
        <taxon>Phallales</taxon>
        <taxon>Clathraceae</taxon>
        <taxon>Clathrus</taxon>
    </lineage>
</organism>
<keyword evidence="2" id="KW-1133">Transmembrane helix</keyword>
<dbReference type="AlphaFoldDB" id="A0AAV5A578"/>
<dbReference type="Proteomes" id="UP001050691">
    <property type="component" value="Unassembled WGS sequence"/>
</dbReference>
<keyword evidence="2" id="KW-0812">Transmembrane</keyword>
<feature type="transmembrane region" description="Helical" evidence="2">
    <location>
        <begin position="100"/>
        <end position="118"/>
    </location>
</feature>
<reference evidence="3" key="1">
    <citation type="submission" date="2021-10" db="EMBL/GenBank/DDBJ databases">
        <title>De novo Genome Assembly of Clathrus columnatus (Basidiomycota, Fungi) Using Illumina and Nanopore Sequence Data.</title>
        <authorList>
            <person name="Ogiso-Tanaka E."/>
            <person name="Itagaki H."/>
            <person name="Hosoya T."/>
            <person name="Hosaka K."/>
        </authorList>
    </citation>
    <scope>NUCLEOTIDE SEQUENCE</scope>
    <source>
        <strain evidence="3">MO-923</strain>
    </source>
</reference>